<dbReference type="GO" id="GO:0016851">
    <property type="term" value="F:magnesium chelatase activity"/>
    <property type="evidence" value="ECO:0007669"/>
    <property type="project" value="UniProtKB-EC"/>
</dbReference>
<dbReference type="InterPro" id="IPR025158">
    <property type="entry name" value="Mg_chelat-rel_C"/>
</dbReference>
<evidence type="ECO:0000259" key="4">
    <source>
        <dbReference type="SMART" id="SM00382"/>
    </source>
</evidence>
<organism evidence="5 6">
    <name type="scientific">Schaalia cardiffensis F0333</name>
    <dbReference type="NCBI Taxonomy" id="888050"/>
    <lineage>
        <taxon>Bacteria</taxon>
        <taxon>Bacillati</taxon>
        <taxon>Actinomycetota</taxon>
        <taxon>Actinomycetes</taxon>
        <taxon>Actinomycetales</taxon>
        <taxon>Actinomycetaceae</taxon>
        <taxon>Schaalia</taxon>
    </lineage>
</organism>
<reference evidence="5 6" key="1">
    <citation type="submission" date="2013-03" db="EMBL/GenBank/DDBJ databases">
        <title>Reference genome for the Human Microbiome Project.</title>
        <authorList>
            <person name="Aqrawi P."/>
            <person name="Ayvaz T."/>
            <person name="Bess C."/>
            <person name="Blankenburg K."/>
            <person name="Coyle M."/>
            <person name="Deng J."/>
            <person name="Forbes L."/>
            <person name="Fowler G."/>
            <person name="Francisco L."/>
            <person name="Fu Q."/>
            <person name="Gibbs R."/>
            <person name="Gross S."/>
            <person name="Gubbala S."/>
            <person name="Hale W."/>
            <person name="Hemphill L."/>
            <person name="Highlander S."/>
            <person name="Hirani K."/>
            <person name="Jackson L."/>
            <person name="Jakkamsetti A."/>
            <person name="Javaid M."/>
            <person name="Jayaseelan J.C."/>
            <person name="Jiang H."/>
            <person name="Joshi V."/>
            <person name="Korchina V."/>
            <person name="Kovar C."/>
            <person name="Lara F."/>
            <person name="Lee S."/>
            <person name="Liu Y."/>
            <person name="Mata R."/>
            <person name="Mathew T."/>
            <person name="Munidasa M."/>
            <person name="Muzny D."/>
            <person name="Nazareth L."/>
            <person name="Ngo R."/>
            <person name="Nguyen L."/>
            <person name="Nguyen N."/>
            <person name="Okwuonu G."/>
            <person name="Ongeri F."/>
            <person name="Palculict T."/>
            <person name="Patil S."/>
            <person name="Petrosino J."/>
            <person name="Pham C."/>
            <person name="Pham P."/>
            <person name="Pu L.-L."/>
            <person name="Qin X."/>
            <person name="Qu J."/>
            <person name="Reid J."/>
            <person name="Ross M."/>
            <person name="Ruth R."/>
            <person name="Saada N."/>
            <person name="San Lucas F."/>
            <person name="Santibanez J."/>
            <person name="Shang Y."/>
            <person name="Simmons D."/>
            <person name="Song X.-Z."/>
            <person name="Tang L.-Y."/>
            <person name="Thornton R."/>
            <person name="Warren J."/>
            <person name="Weissenberger G."/>
            <person name="Wilczek-Boney K."/>
            <person name="Worley K."/>
            <person name="Youmans B."/>
            <person name="Zhang J."/>
            <person name="Zhang L."/>
            <person name="Zhao Z."/>
            <person name="Zhou C."/>
            <person name="Zhu D."/>
            <person name="Zhu Y."/>
        </authorList>
    </citation>
    <scope>NUCLEOTIDE SEQUENCE [LARGE SCALE GENOMIC DNA]</scope>
    <source>
        <strain evidence="5 6">F0333</strain>
    </source>
</reference>
<dbReference type="InterPro" id="IPR004482">
    <property type="entry name" value="Mg_chelat-rel"/>
</dbReference>
<evidence type="ECO:0000313" key="5">
    <source>
        <dbReference type="EMBL" id="ENO17655.1"/>
    </source>
</evidence>
<dbReference type="SMART" id="SM00382">
    <property type="entry name" value="AAA"/>
    <property type="match status" value="1"/>
</dbReference>
<evidence type="ECO:0000256" key="3">
    <source>
        <dbReference type="ARBA" id="ARBA00022840"/>
    </source>
</evidence>
<dbReference type="Pfam" id="PF13541">
    <property type="entry name" value="ChlI"/>
    <property type="match status" value="1"/>
</dbReference>
<dbReference type="HOGENOM" id="CLU_026145_1_0_11"/>
<comment type="caution">
    <text evidence="5">The sequence shown here is derived from an EMBL/GenBank/DDBJ whole genome shotgun (WGS) entry which is preliminary data.</text>
</comment>
<dbReference type="STRING" id="888050.HMPREF9004_1565"/>
<dbReference type="Proteomes" id="UP000013015">
    <property type="component" value="Unassembled WGS sequence"/>
</dbReference>
<dbReference type="InterPro" id="IPR014721">
    <property type="entry name" value="Ribsml_uS5_D2-typ_fold_subgr"/>
</dbReference>
<keyword evidence="3" id="KW-0067">ATP-binding</keyword>
<protein>
    <submittedName>
        <fullName evidence="5">Competence protein ComM</fullName>
        <ecNumber evidence="5">6.6.1.1</ecNumber>
    </submittedName>
</protein>
<proteinExistence type="inferred from homology"/>
<evidence type="ECO:0000256" key="1">
    <source>
        <dbReference type="ARBA" id="ARBA00006354"/>
    </source>
</evidence>
<dbReference type="InterPro" id="IPR027417">
    <property type="entry name" value="P-loop_NTPase"/>
</dbReference>
<dbReference type="AlphaFoldDB" id="N6W561"/>
<dbReference type="Pfam" id="PF13335">
    <property type="entry name" value="Mg_chelatase_C"/>
    <property type="match status" value="1"/>
</dbReference>
<dbReference type="GO" id="GO:0003677">
    <property type="term" value="F:DNA binding"/>
    <property type="evidence" value="ECO:0007669"/>
    <property type="project" value="InterPro"/>
</dbReference>
<dbReference type="CDD" id="cd00009">
    <property type="entry name" value="AAA"/>
    <property type="match status" value="1"/>
</dbReference>
<keyword evidence="5" id="KW-0436">Ligase</keyword>
<dbReference type="PANTHER" id="PTHR32039">
    <property type="entry name" value="MAGNESIUM-CHELATASE SUBUNIT CHLI"/>
    <property type="match status" value="1"/>
</dbReference>
<dbReference type="InterPro" id="IPR020568">
    <property type="entry name" value="Ribosomal_Su5_D2-typ_SF"/>
</dbReference>
<evidence type="ECO:0000256" key="2">
    <source>
        <dbReference type="ARBA" id="ARBA00022741"/>
    </source>
</evidence>
<dbReference type="Gene3D" id="3.40.50.300">
    <property type="entry name" value="P-loop containing nucleotide triphosphate hydrolases"/>
    <property type="match status" value="1"/>
</dbReference>
<dbReference type="InterPro" id="IPR000523">
    <property type="entry name" value="Mg_chelatse_chII-like_cat_dom"/>
</dbReference>
<sequence length="511" mass="54250">MSARIASARSIALLGLEGYGVDVEAHVGRGLVTFTLVGLPDASLREAKDRVRSALQAIECEVLDAHITVNLSPAGLPKSGSGFDLAIAAAILKAAEAIHPQAFADTILLAELGLDGGLRPIKGTLPAVAAAKQIGAKRIIVAAASAAEASLVADIEVLGFDHLADVVVWAGGRASKPQLLDPAPMRPQSSTTYRQAPDLADVRGQDTAIDALEVAAAGGHHLFLIGEPGAGKTMLASRLPSILPPLEEAVALQTTAIHSLAGILPQDSSLIRTPPFQAPHHSMTIPALIGGGSGIAAPGAVSLAHGGVLFLDEAAEFSPSVLDSLRQPLEERFVTIHRSKASARYPSAFQLVLASNPCPCGHGGRACRCTSMQRRRYASRLSGPLLDRIDITIAMRQPTKADLRFSRQRFSAEVRKRVEEARARGARRLKDTGWKMNSELPGAWIRHSSGIPERFIEALDRAVDEGIVTMRGADRVLRLMWTLADLHERPLPNDEDLARALMLRNGGLNAN</sequence>
<dbReference type="GO" id="GO:0005524">
    <property type="term" value="F:ATP binding"/>
    <property type="evidence" value="ECO:0007669"/>
    <property type="project" value="UniProtKB-KW"/>
</dbReference>
<keyword evidence="2" id="KW-0547">Nucleotide-binding</keyword>
<dbReference type="PATRIC" id="fig|888050.3.peg.1501"/>
<dbReference type="EC" id="6.6.1.1" evidence="5"/>
<dbReference type="SUPFAM" id="SSF52540">
    <property type="entry name" value="P-loop containing nucleoside triphosphate hydrolases"/>
    <property type="match status" value="1"/>
</dbReference>
<dbReference type="Pfam" id="PF01078">
    <property type="entry name" value="Mg_chelatase"/>
    <property type="match status" value="1"/>
</dbReference>
<accession>N6W561</accession>
<dbReference type="NCBIfam" id="TIGR00368">
    <property type="entry name" value="YifB family Mg chelatase-like AAA ATPase"/>
    <property type="match status" value="1"/>
</dbReference>
<dbReference type="InterPro" id="IPR003593">
    <property type="entry name" value="AAA+_ATPase"/>
</dbReference>
<dbReference type="RefSeq" id="WP_005964087.1">
    <property type="nucleotide sequence ID" value="NZ_CP040505.1"/>
</dbReference>
<dbReference type="Gene3D" id="3.30.230.10">
    <property type="match status" value="1"/>
</dbReference>
<dbReference type="PANTHER" id="PTHR32039:SF7">
    <property type="entry name" value="COMPETENCE PROTEIN COMM"/>
    <property type="match status" value="1"/>
</dbReference>
<dbReference type="InterPro" id="IPR001208">
    <property type="entry name" value="MCM_dom"/>
</dbReference>
<name>N6W561_9ACTO</name>
<dbReference type="InterPro" id="IPR045006">
    <property type="entry name" value="CHLI-like"/>
</dbReference>
<comment type="similarity">
    <text evidence="1">Belongs to the Mg-chelatase subunits D/I family. ComM subfamily.</text>
</comment>
<dbReference type="EMBL" id="AQHZ01000024">
    <property type="protein sequence ID" value="ENO17655.1"/>
    <property type="molecule type" value="Genomic_DNA"/>
</dbReference>
<keyword evidence="6" id="KW-1185">Reference proteome</keyword>
<dbReference type="PRINTS" id="PR01657">
    <property type="entry name" value="MCMFAMILY"/>
</dbReference>
<feature type="domain" description="AAA+ ATPase" evidence="4">
    <location>
        <begin position="218"/>
        <end position="399"/>
    </location>
</feature>
<evidence type="ECO:0000313" key="6">
    <source>
        <dbReference type="Proteomes" id="UP000013015"/>
    </source>
</evidence>
<dbReference type="eggNOG" id="COG0606">
    <property type="taxonomic scope" value="Bacteria"/>
</dbReference>
<gene>
    <name evidence="5" type="primary">comM</name>
    <name evidence="5" type="ORF">HMPREF9004_1565</name>
</gene>
<dbReference type="SUPFAM" id="SSF54211">
    <property type="entry name" value="Ribosomal protein S5 domain 2-like"/>
    <property type="match status" value="1"/>
</dbReference>